<accession>A0A453E4C0</accession>
<reference evidence="2" key="4">
    <citation type="submission" date="2019-03" db="UniProtKB">
        <authorList>
            <consortium name="EnsemblPlants"/>
        </authorList>
    </citation>
    <scope>IDENTIFICATION</scope>
</reference>
<reference evidence="2" key="5">
    <citation type="journal article" date="2021" name="G3 (Bethesda)">
        <title>Aegilops tauschii genome assembly Aet v5.0 features greater sequence contiguity and improved annotation.</title>
        <authorList>
            <person name="Wang L."/>
            <person name="Zhu T."/>
            <person name="Rodriguez J.C."/>
            <person name="Deal K.R."/>
            <person name="Dubcovsky J."/>
            <person name="McGuire P.E."/>
            <person name="Lux T."/>
            <person name="Spannagl M."/>
            <person name="Mayer K.F.X."/>
            <person name="Baldrich P."/>
            <person name="Meyers B.C."/>
            <person name="Huo N."/>
            <person name="Gu Y.Q."/>
            <person name="Zhou H."/>
            <person name="Devos K.M."/>
            <person name="Bennetzen J.L."/>
            <person name="Unver T."/>
            <person name="Budak H."/>
            <person name="Gulick P.J."/>
            <person name="Galiba G."/>
            <person name="Kalapos B."/>
            <person name="Nelson D.R."/>
            <person name="Li P."/>
            <person name="You F.M."/>
            <person name="Luo M.C."/>
            <person name="Dvorak J."/>
        </authorList>
    </citation>
    <scope>NUCLEOTIDE SEQUENCE [LARGE SCALE GENOMIC DNA]</scope>
    <source>
        <strain evidence="2">cv. AL8/78</strain>
    </source>
</reference>
<feature type="domain" description="DUF4371" evidence="1">
    <location>
        <begin position="2"/>
        <end position="136"/>
    </location>
</feature>
<evidence type="ECO:0000259" key="1">
    <source>
        <dbReference type="Pfam" id="PF14291"/>
    </source>
</evidence>
<reference evidence="2" key="3">
    <citation type="journal article" date="2017" name="Nature">
        <title>Genome sequence of the progenitor of the wheat D genome Aegilops tauschii.</title>
        <authorList>
            <person name="Luo M.C."/>
            <person name="Gu Y.Q."/>
            <person name="Puiu D."/>
            <person name="Wang H."/>
            <person name="Twardziok S.O."/>
            <person name="Deal K.R."/>
            <person name="Huo N."/>
            <person name="Zhu T."/>
            <person name="Wang L."/>
            <person name="Wang Y."/>
            <person name="McGuire P.E."/>
            <person name="Liu S."/>
            <person name="Long H."/>
            <person name="Ramasamy R.K."/>
            <person name="Rodriguez J.C."/>
            <person name="Van S.L."/>
            <person name="Yuan L."/>
            <person name="Wang Z."/>
            <person name="Xia Z."/>
            <person name="Xiao L."/>
            <person name="Anderson O.D."/>
            <person name="Ouyang S."/>
            <person name="Liang Y."/>
            <person name="Zimin A.V."/>
            <person name="Pertea G."/>
            <person name="Qi P."/>
            <person name="Bennetzen J.L."/>
            <person name="Dai X."/>
            <person name="Dawson M.W."/>
            <person name="Muller H.G."/>
            <person name="Kugler K."/>
            <person name="Rivarola-Duarte L."/>
            <person name="Spannagl M."/>
            <person name="Mayer K.F.X."/>
            <person name="Lu F.H."/>
            <person name="Bevan M.W."/>
            <person name="Leroy P."/>
            <person name="Li P."/>
            <person name="You F.M."/>
            <person name="Sun Q."/>
            <person name="Liu Z."/>
            <person name="Lyons E."/>
            <person name="Wicker T."/>
            <person name="Salzberg S.L."/>
            <person name="Devos K.M."/>
            <person name="Dvorak J."/>
        </authorList>
    </citation>
    <scope>NUCLEOTIDE SEQUENCE [LARGE SCALE GENOMIC DNA]</scope>
    <source>
        <strain evidence="2">cv. AL8/78</strain>
    </source>
</reference>
<dbReference type="InterPro" id="IPR055298">
    <property type="entry name" value="AtLOH3-like"/>
</dbReference>
<dbReference type="Pfam" id="PF14291">
    <property type="entry name" value="DUF4371"/>
    <property type="match status" value="1"/>
</dbReference>
<keyword evidence="3" id="KW-1185">Reference proteome</keyword>
<dbReference type="AlphaFoldDB" id="A0A453E4C0"/>
<evidence type="ECO:0000313" key="2">
    <source>
        <dbReference type="EnsemblPlants" id="AET3Gv20216700.9"/>
    </source>
</evidence>
<name>A0A453E4C0_AEGTS</name>
<sequence length="495" mass="56178">MDYSIKQNDVVAKAFKNAPNNNQMLSPKIQRDITECFAKEVLGHVMKEIGNGVFSLLVDECRDVSDKEQMAVVLRYLDKCGLVQEKFVGVVHVEETTSSYLKSCIDLLFSQLGLNLEQVRGQGYDGASNMSGEFNGLQAKIMNENKSAYYVHCFAHKLNLVVVAIAKKIFEVGDFFDMVSVLLNVVGASCKRKDQLREHHQEEVRKAIGCGEIATGTGLNQELSLQRPGDTRWNSHYKTLLGLSKMFSSVVKVLEYVEKDGTDTGKRRQARDVESTKRELEKLRTNEGWDSLMRKVYCFCEKHDIPVLDMEDAYVNPKKPRQKTGINNEHYYCVDCFFAVLDLLGEEFNDRFNEVNSELLLCMSALSPSDLFSRFDKAKLLKLAKHYPDDFNHQDMVTLEHELGLYIDNILHDTRFSSLDKIGDLAKLMVDTRKHLSYPLVYRLLKLALTLPVATATDVFLFSPATATVEVQPFPVAVGVALIQHDILLWLYSKK</sequence>
<dbReference type="PANTHER" id="PTHR11697:SF230">
    <property type="entry name" value="ZINC FINGER, MYM DOMAIN CONTAINING 1"/>
    <property type="match status" value="1"/>
</dbReference>
<dbReference type="Proteomes" id="UP000015105">
    <property type="component" value="Chromosome 3D"/>
</dbReference>
<reference evidence="3" key="2">
    <citation type="journal article" date="2017" name="Nat. Plants">
        <title>The Aegilops tauschii genome reveals multiple impacts of transposons.</title>
        <authorList>
            <person name="Zhao G."/>
            <person name="Zou C."/>
            <person name="Li K."/>
            <person name="Wang K."/>
            <person name="Li T."/>
            <person name="Gao L."/>
            <person name="Zhang X."/>
            <person name="Wang H."/>
            <person name="Yang Z."/>
            <person name="Liu X."/>
            <person name="Jiang W."/>
            <person name="Mao L."/>
            <person name="Kong X."/>
            <person name="Jiao Y."/>
            <person name="Jia J."/>
        </authorList>
    </citation>
    <scope>NUCLEOTIDE SEQUENCE [LARGE SCALE GENOMIC DNA]</scope>
    <source>
        <strain evidence="3">cv. AL8/78</strain>
    </source>
</reference>
<dbReference type="InterPro" id="IPR012337">
    <property type="entry name" value="RNaseH-like_sf"/>
</dbReference>
<dbReference type="EnsemblPlants" id="AET3Gv20216700.4">
    <property type="protein sequence ID" value="AET3Gv20216700.4"/>
    <property type="gene ID" value="AET3Gv20216700"/>
</dbReference>
<dbReference type="PANTHER" id="PTHR11697">
    <property type="entry name" value="GENERAL TRANSCRIPTION FACTOR 2-RELATED ZINC FINGER PROTEIN"/>
    <property type="match status" value="1"/>
</dbReference>
<dbReference type="EnsemblPlants" id="AET3Gv20216700.9">
    <property type="protein sequence ID" value="AET3Gv20216700.9"/>
    <property type="gene ID" value="AET3Gv20216700"/>
</dbReference>
<dbReference type="Gramene" id="AET3Gv20216700.1">
    <property type="protein sequence ID" value="AET3Gv20216700.1"/>
    <property type="gene ID" value="AET3Gv20216700"/>
</dbReference>
<protein>
    <recommendedName>
        <fullName evidence="1">DUF4371 domain-containing protein</fullName>
    </recommendedName>
</protein>
<dbReference type="SUPFAM" id="SSF53098">
    <property type="entry name" value="Ribonuclease H-like"/>
    <property type="match status" value="1"/>
</dbReference>
<dbReference type="InterPro" id="IPR025398">
    <property type="entry name" value="DUF4371"/>
</dbReference>
<organism evidence="2 3">
    <name type="scientific">Aegilops tauschii subsp. strangulata</name>
    <name type="common">Goatgrass</name>
    <dbReference type="NCBI Taxonomy" id="200361"/>
    <lineage>
        <taxon>Eukaryota</taxon>
        <taxon>Viridiplantae</taxon>
        <taxon>Streptophyta</taxon>
        <taxon>Embryophyta</taxon>
        <taxon>Tracheophyta</taxon>
        <taxon>Spermatophyta</taxon>
        <taxon>Magnoliopsida</taxon>
        <taxon>Liliopsida</taxon>
        <taxon>Poales</taxon>
        <taxon>Poaceae</taxon>
        <taxon>BOP clade</taxon>
        <taxon>Pooideae</taxon>
        <taxon>Triticodae</taxon>
        <taxon>Triticeae</taxon>
        <taxon>Triticinae</taxon>
        <taxon>Aegilops</taxon>
    </lineage>
</organism>
<dbReference type="EnsemblPlants" id="AET3Gv20216700.1">
    <property type="protein sequence ID" value="AET3Gv20216700.1"/>
    <property type="gene ID" value="AET3Gv20216700"/>
</dbReference>
<reference evidence="3" key="1">
    <citation type="journal article" date="2014" name="Science">
        <title>Ancient hybridizations among the ancestral genomes of bread wheat.</title>
        <authorList>
            <consortium name="International Wheat Genome Sequencing Consortium,"/>
            <person name="Marcussen T."/>
            <person name="Sandve S.R."/>
            <person name="Heier L."/>
            <person name="Spannagl M."/>
            <person name="Pfeifer M."/>
            <person name="Jakobsen K.S."/>
            <person name="Wulff B.B."/>
            <person name="Steuernagel B."/>
            <person name="Mayer K.F."/>
            <person name="Olsen O.A."/>
        </authorList>
    </citation>
    <scope>NUCLEOTIDE SEQUENCE [LARGE SCALE GENOMIC DNA]</scope>
    <source>
        <strain evidence="3">cv. AL8/78</strain>
    </source>
</reference>
<proteinExistence type="predicted"/>
<dbReference type="Gramene" id="AET3Gv20216700.4">
    <property type="protein sequence ID" value="AET3Gv20216700.4"/>
    <property type="gene ID" value="AET3Gv20216700"/>
</dbReference>
<evidence type="ECO:0000313" key="3">
    <source>
        <dbReference type="Proteomes" id="UP000015105"/>
    </source>
</evidence>
<dbReference type="Gramene" id="AET3Gv20216700.9">
    <property type="protein sequence ID" value="AET3Gv20216700.9"/>
    <property type="gene ID" value="AET3Gv20216700"/>
</dbReference>